<accession>A0ABN8I998</accession>
<dbReference type="Proteomes" id="UP000837857">
    <property type="component" value="Chromosome 2"/>
</dbReference>
<evidence type="ECO:0000256" key="1">
    <source>
        <dbReference type="SAM" id="MobiDB-lite"/>
    </source>
</evidence>
<proteinExistence type="predicted"/>
<feature type="region of interest" description="Disordered" evidence="1">
    <location>
        <begin position="1"/>
        <end position="71"/>
    </location>
</feature>
<keyword evidence="3" id="KW-1185">Reference proteome</keyword>
<sequence length="89" mass="9559">MAKCGACGKFLSSTGGNAKKKSRKGDNSSTPVRGISGNTTQEPQMIRSPPCSDGPQKTALNEDDSPARELSRQLVACMVEMRELRKEMA</sequence>
<feature type="compositionally biased region" description="Polar residues" evidence="1">
    <location>
        <begin position="27"/>
        <end position="43"/>
    </location>
</feature>
<protein>
    <submittedName>
        <fullName evidence="2">Uncharacterized protein</fullName>
    </submittedName>
</protein>
<feature type="non-terminal residue" evidence="2">
    <location>
        <position position="89"/>
    </location>
</feature>
<dbReference type="EMBL" id="OW152814">
    <property type="protein sequence ID" value="CAH2050882.1"/>
    <property type="molecule type" value="Genomic_DNA"/>
</dbReference>
<organism evidence="2 3">
    <name type="scientific">Iphiclides podalirius</name>
    <name type="common">scarce swallowtail</name>
    <dbReference type="NCBI Taxonomy" id="110791"/>
    <lineage>
        <taxon>Eukaryota</taxon>
        <taxon>Metazoa</taxon>
        <taxon>Ecdysozoa</taxon>
        <taxon>Arthropoda</taxon>
        <taxon>Hexapoda</taxon>
        <taxon>Insecta</taxon>
        <taxon>Pterygota</taxon>
        <taxon>Neoptera</taxon>
        <taxon>Endopterygota</taxon>
        <taxon>Lepidoptera</taxon>
        <taxon>Glossata</taxon>
        <taxon>Ditrysia</taxon>
        <taxon>Papilionoidea</taxon>
        <taxon>Papilionidae</taxon>
        <taxon>Papilioninae</taxon>
        <taxon>Iphiclides</taxon>
    </lineage>
</organism>
<gene>
    <name evidence="2" type="ORF">IPOD504_LOCUS7745</name>
</gene>
<reference evidence="2" key="1">
    <citation type="submission" date="2022-03" db="EMBL/GenBank/DDBJ databases">
        <authorList>
            <person name="Martin H S."/>
        </authorList>
    </citation>
    <scope>NUCLEOTIDE SEQUENCE</scope>
</reference>
<evidence type="ECO:0000313" key="2">
    <source>
        <dbReference type="EMBL" id="CAH2050882.1"/>
    </source>
</evidence>
<name>A0ABN8I998_9NEOP</name>
<evidence type="ECO:0000313" key="3">
    <source>
        <dbReference type="Proteomes" id="UP000837857"/>
    </source>
</evidence>